<dbReference type="AlphaFoldDB" id="A0A6A6WHM1"/>
<dbReference type="PANTHER" id="PTHR47332:SF4">
    <property type="entry name" value="SET DOMAIN-CONTAINING PROTEIN 5"/>
    <property type="match status" value="1"/>
</dbReference>
<reference evidence="3" key="1">
    <citation type="journal article" date="2020" name="Stud. Mycol.">
        <title>101 Dothideomycetes genomes: a test case for predicting lifestyles and emergence of pathogens.</title>
        <authorList>
            <person name="Haridas S."/>
            <person name="Albert R."/>
            <person name="Binder M."/>
            <person name="Bloem J."/>
            <person name="Labutti K."/>
            <person name="Salamov A."/>
            <person name="Andreopoulos B."/>
            <person name="Baker S."/>
            <person name="Barry K."/>
            <person name="Bills G."/>
            <person name="Bluhm B."/>
            <person name="Cannon C."/>
            <person name="Castanera R."/>
            <person name="Culley D."/>
            <person name="Daum C."/>
            <person name="Ezra D."/>
            <person name="Gonzalez J."/>
            <person name="Henrissat B."/>
            <person name="Kuo A."/>
            <person name="Liang C."/>
            <person name="Lipzen A."/>
            <person name="Lutzoni F."/>
            <person name="Magnuson J."/>
            <person name="Mondo S."/>
            <person name="Nolan M."/>
            <person name="Ohm R."/>
            <person name="Pangilinan J."/>
            <person name="Park H.-J."/>
            <person name="Ramirez L."/>
            <person name="Alfaro M."/>
            <person name="Sun H."/>
            <person name="Tritt A."/>
            <person name="Yoshinaga Y."/>
            <person name="Zwiers L.-H."/>
            <person name="Turgeon B."/>
            <person name="Goodwin S."/>
            <person name="Spatafora J."/>
            <person name="Crous P."/>
            <person name="Grigoriev I."/>
        </authorList>
    </citation>
    <scope>NUCLEOTIDE SEQUENCE</scope>
    <source>
        <strain evidence="3">CBS 121739</strain>
    </source>
</reference>
<dbReference type="Pfam" id="PF00856">
    <property type="entry name" value="SET"/>
    <property type="match status" value="1"/>
</dbReference>
<dbReference type="PROSITE" id="PS50280">
    <property type="entry name" value="SET"/>
    <property type="match status" value="1"/>
</dbReference>
<dbReference type="InterPro" id="IPR046341">
    <property type="entry name" value="SET_dom_sf"/>
</dbReference>
<keyword evidence="4" id="KW-1185">Reference proteome</keyword>
<evidence type="ECO:0000256" key="1">
    <source>
        <dbReference type="SAM" id="MobiDB-lite"/>
    </source>
</evidence>
<sequence>MRASQSKDSEGHSRPDGHQLYDRPMSQGAHDNDTSTSDNIDVTARAREEATCHRDGICEGKKAAEEYHTALRYTSGQASTTSDAGPSNIFESIIEHGPNILEDDKGGVESEHETIDAETFTRSNTFTPRYGEQPLDSIQSNTRKRTRQSPHVGRYYHRKPLEQDAHIDSYFSTFPGMTSPGSVSADVALVRNIPRMQGAGAGMMAVKCIATGTRIMTEAPVFTYGIPPTGLTKSNQSIWIDRFEHELTSEWKLFSHLYNAFPNMGRKYGTFHTNSLPLGTKSDDPWGMFPAFARLNHSCQANAFQYWNTERQVYTLHAVRDIDAGEEITISYDNALKIRQDRRRRLWGAARFQCTCPKCDTHPDEFSLSDEQIISINTIFETVMRHLDGLPSPPSGEMSKYYTSAECLRLLFIAHEIIAKEGLDGLPLLKASELSMLVARKSKDPARTRKFAERQATIWLILTGDDSSDFKLYKSIAKNPRKHFKFGLRGFFKSSRPPPNIKSSQSDRWLFRKLG</sequence>
<dbReference type="InterPro" id="IPR001214">
    <property type="entry name" value="SET_dom"/>
</dbReference>
<protein>
    <recommendedName>
        <fullName evidence="2">SET domain-containing protein</fullName>
    </recommendedName>
</protein>
<dbReference type="InterPro" id="IPR053185">
    <property type="entry name" value="SET_domain_protein"/>
</dbReference>
<dbReference type="RefSeq" id="XP_033604180.1">
    <property type="nucleotide sequence ID" value="XM_033739606.1"/>
</dbReference>
<proteinExistence type="predicted"/>
<dbReference type="SUPFAM" id="SSF82199">
    <property type="entry name" value="SET domain"/>
    <property type="match status" value="1"/>
</dbReference>
<evidence type="ECO:0000313" key="3">
    <source>
        <dbReference type="EMBL" id="KAF2761729.1"/>
    </source>
</evidence>
<feature type="domain" description="SET" evidence="2">
    <location>
        <begin position="185"/>
        <end position="333"/>
    </location>
</feature>
<feature type="compositionally biased region" description="Basic residues" evidence="1">
    <location>
        <begin position="142"/>
        <end position="155"/>
    </location>
</feature>
<feature type="compositionally biased region" description="Basic and acidic residues" evidence="1">
    <location>
        <begin position="1"/>
        <end position="21"/>
    </location>
</feature>
<evidence type="ECO:0000313" key="4">
    <source>
        <dbReference type="Proteomes" id="UP000799437"/>
    </source>
</evidence>
<feature type="region of interest" description="Disordered" evidence="1">
    <location>
        <begin position="109"/>
        <end position="155"/>
    </location>
</feature>
<gene>
    <name evidence="3" type="ORF">EJ05DRAFT_183272</name>
</gene>
<evidence type="ECO:0000259" key="2">
    <source>
        <dbReference type="PROSITE" id="PS50280"/>
    </source>
</evidence>
<name>A0A6A6WHM1_9PEZI</name>
<dbReference type="GeneID" id="54480660"/>
<dbReference type="OrthoDB" id="265717at2759"/>
<accession>A0A6A6WHM1</accession>
<organism evidence="3 4">
    <name type="scientific">Pseudovirgaria hyperparasitica</name>
    <dbReference type="NCBI Taxonomy" id="470096"/>
    <lineage>
        <taxon>Eukaryota</taxon>
        <taxon>Fungi</taxon>
        <taxon>Dikarya</taxon>
        <taxon>Ascomycota</taxon>
        <taxon>Pezizomycotina</taxon>
        <taxon>Dothideomycetes</taxon>
        <taxon>Dothideomycetes incertae sedis</taxon>
        <taxon>Acrospermales</taxon>
        <taxon>Acrospermaceae</taxon>
        <taxon>Pseudovirgaria</taxon>
    </lineage>
</organism>
<feature type="region of interest" description="Disordered" evidence="1">
    <location>
        <begin position="1"/>
        <end position="38"/>
    </location>
</feature>
<dbReference type="CDD" id="cd20071">
    <property type="entry name" value="SET_SMYD"/>
    <property type="match status" value="1"/>
</dbReference>
<dbReference type="Gene3D" id="2.170.270.10">
    <property type="entry name" value="SET domain"/>
    <property type="match status" value="1"/>
</dbReference>
<dbReference type="PANTHER" id="PTHR47332">
    <property type="entry name" value="SET DOMAIN-CONTAINING PROTEIN 5"/>
    <property type="match status" value="1"/>
</dbReference>
<dbReference type="EMBL" id="ML996566">
    <property type="protein sequence ID" value="KAF2761729.1"/>
    <property type="molecule type" value="Genomic_DNA"/>
</dbReference>
<dbReference type="Proteomes" id="UP000799437">
    <property type="component" value="Unassembled WGS sequence"/>
</dbReference>